<dbReference type="RefSeq" id="WP_087395164.1">
    <property type="nucleotide sequence ID" value="NZ_CAXSLT010000011.1"/>
</dbReference>
<proteinExistence type="predicted"/>
<dbReference type="AlphaFoldDB" id="A0AA95HWG8"/>
<name>A0AA95HWG8_9BACT</name>
<accession>A0AA95HWG8</accession>
<evidence type="ECO:0000313" key="1">
    <source>
        <dbReference type="EMBL" id="WHX10665.1"/>
    </source>
</evidence>
<dbReference type="Proteomes" id="UP001177934">
    <property type="component" value="Chromosome"/>
</dbReference>
<organism evidence="1 2">
    <name type="scientific">Phocaeicola dorei</name>
    <dbReference type="NCBI Taxonomy" id="357276"/>
    <lineage>
        <taxon>Bacteria</taxon>
        <taxon>Pseudomonadati</taxon>
        <taxon>Bacteroidota</taxon>
        <taxon>Bacteroidia</taxon>
        <taxon>Bacteroidales</taxon>
        <taxon>Bacteroidaceae</taxon>
        <taxon>Phocaeicola</taxon>
    </lineage>
</organism>
<gene>
    <name evidence="1" type="ORF">QNN11_04085</name>
</gene>
<dbReference type="EMBL" id="CP126056">
    <property type="protein sequence ID" value="WHX10665.1"/>
    <property type="molecule type" value="Genomic_DNA"/>
</dbReference>
<protein>
    <submittedName>
        <fullName evidence="1">Uncharacterized protein</fullName>
    </submittedName>
</protein>
<evidence type="ECO:0000313" key="2">
    <source>
        <dbReference type="Proteomes" id="UP001177934"/>
    </source>
</evidence>
<reference evidence="1" key="1">
    <citation type="journal article" date="2023" name="Nat. Commun.">
        <title>Identification of a novel Human Milk Oligosaccharides utilization cluster in the infant gut commensal Bacteroides dorei.</title>
        <authorList>
            <person name="Kijner S."/>
            <person name="Ennis D."/>
            <person name="Shmorak S."/>
            <person name="Florentin A."/>
            <person name="Yassour M."/>
        </authorList>
    </citation>
    <scope>NUCLEOTIDE SEQUENCE</scope>
    <source>
        <strain evidence="1">2</strain>
    </source>
</reference>
<sequence length="67" mass="7905">MNELSELNEIIVKNANLEDAFVKEALERIKSYETFKKQFNQDDLGPKRITLYTEDIPYYKYLANVEG</sequence>